<sequence length="189" mass="21332">MIPRSTADLGTLGDTLSSNATNGPISRSSTPPIILHPVHHSANAIIHSGPQRMVCGFSEVETLKPALPIVHTSLNDPSPSYFYSTLVKYISQHFDPPSCQITVRTHQHPSFSRYYETVRIESLHSPKKSAAEDFLVNQNHHPQMGDPAPDSSQRVKPSPQGPSQESQRHRCRRIIRRETERGWKTKRRW</sequence>
<accession>A0A3N2PQG1</accession>
<proteinExistence type="predicted"/>
<gene>
    <name evidence="2" type="ORF">SODALDRAFT_334915</name>
</gene>
<evidence type="ECO:0000313" key="2">
    <source>
        <dbReference type="EMBL" id="ROT36718.1"/>
    </source>
</evidence>
<dbReference type="EMBL" id="ML119058">
    <property type="protein sequence ID" value="ROT36718.1"/>
    <property type="molecule type" value="Genomic_DNA"/>
</dbReference>
<reference evidence="2 3" key="1">
    <citation type="journal article" date="2018" name="Mol. Ecol.">
        <title>The obligate alkalophilic soda-lake fungus Sodiomyces alkalinus has shifted to a protein diet.</title>
        <authorList>
            <person name="Grum-Grzhimaylo A.A."/>
            <person name="Falkoski D.L."/>
            <person name="van den Heuvel J."/>
            <person name="Valero-Jimenez C.A."/>
            <person name="Min B."/>
            <person name="Choi I.G."/>
            <person name="Lipzen A."/>
            <person name="Daum C.G."/>
            <person name="Aanen D.K."/>
            <person name="Tsang A."/>
            <person name="Henrissat B."/>
            <person name="Bilanenko E.N."/>
            <person name="de Vries R.P."/>
            <person name="van Kan J.A.L."/>
            <person name="Grigoriev I.V."/>
            <person name="Debets A.J.M."/>
        </authorList>
    </citation>
    <scope>NUCLEOTIDE SEQUENCE [LARGE SCALE GENOMIC DNA]</scope>
    <source>
        <strain evidence="2 3">F11</strain>
    </source>
</reference>
<dbReference type="GeneID" id="39580807"/>
<keyword evidence="3" id="KW-1185">Reference proteome</keyword>
<dbReference type="Proteomes" id="UP000272025">
    <property type="component" value="Unassembled WGS sequence"/>
</dbReference>
<name>A0A3N2PQG1_SODAK</name>
<feature type="region of interest" description="Disordered" evidence="1">
    <location>
        <begin position="139"/>
        <end position="189"/>
    </location>
</feature>
<feature type="compositionally biased region" description="Polar residues" evidence="1">
    <location>
        <begin position="14"/>
        <end position="31"/>
    </location>
</feature>
<feature type="region of interest" description="Disordered" evidence="1">
    <location>
        <begin position="1"/>
        <end position="31"/>
    </location>
</feature>
<dbReference type="RefSeq" id="XP_028464524.1">
    <property type="nucleotide sequence ID" value="XM_028612329.1"/>
</dbReference>
<evidence type="ECO:0000256" key="1">
    <source>
        <dbReference type="SAM" id="MobiDB-lite"/>
    </source>
</evidence>
<evidence type="ECO:0000313" key="3">
    <source>
        <dbReference type="Proteomes" id="UP000272025"/>
    </source>
</evidence>
<feature type="compositionally biased region" description="Polar residues" evidence="1">
    <location>
        <begin position="150"/>
        <end position="165"/>
    </location>
</feature>
<protein>
    <submittedName>
        <fullName evidence="2">Uncharacterized protein</fullName>
    </submittedName>
</protein>
<organism evidence="2 3">
    <name type="scientific">Sodiomyces alkalinus (strain CBS 110278 / VKM F-3762 / F11)</name>
    <name type="common">Alkaliphilic filamentous fungus</name>
    <dbReference type="NCBI Taxonomy" id="1314773"/>
    <lineage>
        <taxon>Eukaryota</taxon>
        <taxon>Fungi</taxon>
        <taxon>Dikarya</taxon>
        <taxon>Ascomycota</taxon>
        <taxon>Pezizomycotina</taxon>
        <taxon>Sordariomycetes</taxon>
        <taxon>Hypocreomycetidae</taxon>
        <taxon>Glomerellales</taxon>
        <taxon>Plectosphaerellaceae</taxon>
        <taxon>Sodiomyces</taxon>
    </lineage>
</organism>
<dbReference type="AlphaFoldDB" id="A0A3N2PQG1"/>